<dbReference type="CDD" id="cd06259">
    <property type="entry name" value="YdcF-like"/>
    <property type="match status" value="1"/>
</dbReference>
<evidence type="ECO:0000313" key="3">
    <source>
        <dbReference type="Proteomes" id="UP000632222"/>
    </source>
</evidence>
<comment type="caution">
    <text evidence="2">The sequence shown here is derived from an EMBL/GenBank/DDBJ whole genome shotgun (WGS) entry which is preliminary data.</text>
</comment>
<dbReference type="InterPro" id="IPR003848">
    <property type="entry name" value="DUF218"/>
</dbReference>
<sequence length="174" mass="19121">MMGFPHASPANVSEPQPTVIVLGAAQYNGKPSPIFRSRLQHALNLYQTGRVSRIIVTGGKAEGDRYSEGEAGRNFLIQKGIPARTILAETRSRNTYENLKNSLGWVTTPVSVVTDSIHMPRAIAMARDLGMKASPSPSPLPENTSQEFLENYAARERLAYMAYLLMGEKATEKK</sequence>
<feature type="domain" description="DUF218" evidence="1">
    <location>
        <begin position="18"/>
        <end position="157"/>
    </location>
</feature>
<dbReference type="InterPro" id="IPR051599">
    <property type="entry name" value="Cell_Envelope_Assoc"/>
</dbReference>
<dbReference type="Pfam" id="PF02698">
    <property type="entry name" value="DUF218"/>
    <property type="match status" value="1"/>
</dbReference>
<protein>
    <recommendedName>
        <fullName evidence="1">DUF218 domain-containing protein</fullName>
    </recommendedName>
</protein>
<dbReference type="PANTHER" id="PTHR30336:SF20">
    <property type="entry name" value="DUF218 DOMAIN-CONTAINING PROTEIN"/>
    <property type="match status" value="1"/>
</dbReference>
<evidence type="ECO:0000313" key="2">
    <source>
        <dbReference type="EMBL" id="GGJ26403.1"/>
    </source>
</evidence>
<gene>
    <name evidence="2" type="ORF">GCM10008938_10730</name>
</gene>
<proteinExistence type="predicted"/>
<dbReference type="Proteomes" id="UP000632222">
    <property type="component" value="Unassembled WGS sequence"/>
</dbReference>
<dbReference type="PANTHER" id="PTHR30336">
    <property type="entry name" value="INNER MEMBRANE PROTEIN, PROBABLE PERMEASE"/>
    <property type="match status" value="1"/>
</dbReference>
<dbReference type="Gene3D" id="3.40.50.620">
    <property type="entry name" value="HUPs"/>
    <property type="match status" value="1"/>
</dbReference>
<accession>A0ABQ2CWI1</accession>
<dbReference type="EMBL" id="BMOD01000002">
    <property type="protein sequence ID" value="GGJ26403.1"/>
    <property type="molecule type" value="Genomic_DNA"/>
</dbReference>
<name>A0ABQ2CWI1_9DEIO</name>
<organism evidence="2 3">
    <name type="scientific">Deinococcus roseus</name>
    <dbReference type="NCBI Taxonomy" id="392414"/>
    <lineage>
        <taxon>Bacteria</taxon>
        <taxon>Thermotogati</taxon>
        <taxon>Deinococcota</taxon>
        <taxon>Deinococci</taxon>
        <taxon>Deinococcales</taxon>
        <taxon>Deinococcaceae</taxon>
        <taxon>Deinococcus</taxon>
    </lineage>
</organism>
<evidence type="ECO:0000259" key="1">
    <source>
        <dbReference type="Pfam" id="PF02698"/>
    </source>
</evidence>
<dbReference type="InterPro" id="IPR014729">
    <property type="entry name" value="Rossmann-like_a/b/a_fold"/>
</dbReference>
<dbReference type="RefSeq" id="WP_189000996.1">
    <property type="nucleotide sequence ID" value="NZ_BMOD01000002.1"/>
</dbReference>
<keyword evidence="3" id="KW-1185">Reference proteome</keyword>
<reference evidence="3" key="1">
    <citation type="journal article" date="2019" name="Int. J. Syst. Evol. Microbiol.">
        <title>The Global Catalogue of Microorganisms (GCM) 10K type strain sequencing project: providing services to taxonomists for standard genome sequencing and annotation.</title>
        <authorList>
            <consortium name="The Broad Institute Genomics Platform"/>
            <consortium name="The Broad Institute Genome Sequencing Center for Infectious Disease"/>
            <person name="Wu L."/>
            <person name="Ma J."/>
        </authorList>
    </citation>
    <scope>NUCLEOTIDE SEQUENCE [LARGE SCALE GENOMIC DNA]</scope>
    <source>
        <strain evidence="3">JCM 14370</strain>
    </source>
</reference>